<dbReference type="Gene3D" id="3.40.50.300">
    <property type="entry name" value="P-loop containing nucleotide triphosphate hydrolases"/>
    <property type="match status" value="1"/>
</dbReference>
<dbReference type="PANTHER" id="PTHR43038:SF3">
    <property type="entry name" value="ABC TRANSPORTER G FAMILY MEMBER 20 ISOFORM X1"/>
    <property type="match status" value="1"/>
</dbReference>
<organism evidence="1 2">
    <name type="scientific">Dinothrombium tinctorium</name>
    <dbReference type="NCBI Taxonomy" id="1965070"/>
    <lineage>
        <taxon>Eukaryota</taxon>
        <taxon>Metazoa</taxon>
        <taxon>Ecdysozoa</taxon>
        <taxon>Arthropoda</taxon>
        <taxon>Chelicerata</taxon>
        <taxon>Arachnida</taxon>
        <taxon>Acari</taxon>
        <taxon>Acariformes</taxon>
        <taxon>Trombidiformes</taxon>
        <taxon>Prostigmata</taxon>
        <taxon>Anystina</taxon>
        <taxon>Parasitengona</taxon>
        <taxon>Trombidioidea</taxon>
        <taxon>Trombidiidae</taxon>
        <taxon>Dinothrombium</taxon>
    </lineage>
</organism>
<comment type="caution">
    <text evidence="1">The sequence shown here is derived from an EMBL/GenBank/DDBJ whole genome shotgun (WGS) entry which is preliminary data.</text>
</comment>
<feature type="non-terminal residue" evidence="1">
    <location>
        <position position="253"/>
    </location>
</feature>
<dbReference type="InterPro" id="IPR027417">
    <property type="entry name" value="P-loop_NTPase"/>
</dbReference>
<dbReference type="AlphaFoldDB" id="A0A443QDP6"/>
<reference evidence="1 2" key="1">
    <citation type="journal article" date="2018" name="Gigascience">
        <title>Genomes of trombidid mites reveal novel predicted allergens and laterally-transferred genes associated with secondary metabolism.</title>
        <authorList>
            <person name="Dong X."/>
            <person name="Chaisiri K."/>
            <person name="Xia D."/>
            <person name="Armstrong S.D."/>
            <person name="Fang Y."/>
            <person name="Donnelly M.J."/>
            <person name="Kadowaki T."/>
            <person name="McGarry J.W."/>
            <person name="Darby A.C."/>
            <person name="Makepeace B.L."/>
        </authorList>
    </citation>
    <scope>NUCLEOTIDE SEQUENCE [LARGE SCALE GENOMIC DNA]</scope>
    <source>
        <strain evidence="1">UoL-WK</strain>
    </source>
</reference>
<proteinExistence type="predicted"/>
<dbReference type="Proteomes" id="UP000285301">
    <property type="component" value="Unassembled WGS sequence"/>
</dbReference>
<dbReference type="PANTHER" id="PTHR43038">
    <property type="entry name" value="ATP-BINDING CASSETTE, SUB-FAMILY H, MEMBER 1"/>
    <property type="match status" value="1"/>
</dbReference>
<gene>
    <name evidence="1" type="ORF">B4U79_03339</name>
</gene>
<dbReference type="SUPFAM" id="SSF52540">
    <property type="entry name" value="P-loop containing nucleoside triphosphate hydrolases"/>
    <property type="match status" value="1"/>
</dbReference>
<name>A0A443QDP6_9ACAR</name>
<sequence>MIMKDANIAIAVNAVKSYNAAFEVRNPCLNFGQGINAIKVVENLSFRPKLIILDEPIVGCDPLLRQKIWCFLEKLSKVDRSTIIITTHYIEETRRADYVAFMQNESVVTQNSPNYYMQTYQCKSLEAAFLQICSKYSPAIQESVQCIIFAQFTPLPNEYSFASTIKKLSSTVPSFVTCIVNEESPPNLSVLFMNELENSSSLREIVHPRYNKDYIRAEETVKNSEVVAFLHFKQNFSESFLSRILMDDDVDDK</sequence>
<accession>A0A443QDP6</accession>
<evidence type="ECO:0000313" key="1">
    <source>
        <dbReference type="EMBL" id="RWS01139.1"/>
    </source>
</evidence>
<keyword evidence="2" id="KW-1185">Reference proteome</keyword>
<dbReference type="STRING" id="1965070.A0A443QDP6"/>
<evidence type="ECO:0000313" key="2">
    <source>
        <dbReference type="Proteomes" id="UP000285301"/>
    </source>
</evidence>
<protein>
    <submittedName>
        <fullName evidence="1">ABC transporter G family member 23-like protein</fullName>
    </submittedName>
</protein>
<dbReference type="EMBL" id="NCKU01009782">
    <property type="protein sequence ID" value="RWS01139.1"/>
    <property type="molecule type" value="Genomic_DNA"/>
</dbReference>
<dbReference type="OrthoDB" id="6512862at2759"/>